<dbReference type="Proteomes" id="UP000826656">
    <property type="component" value="Unassembled WGS sequence"/>
</dbReference>
<accession>A0ABQ7UU47</accession>
<evidence type="ECO:0000313" key="1">
    <source>
        <dbReference type="EMBL" id="KAH0754948.1"/>
    </source>
</evidence>
<evidence type="ECO:0000313" key="2">
    <source>
        <dbReference type="Proteomes" id="UP000826656"/>
    </source>
</evidence>
<keyword evidence="2" id="KW-1185">Reference proteome</keyword>
<dbReference type="EMBL" id="JAIVGD010000018">
    <property type="protein sequence ID" value="KAH0754948.1"/>
    <property type="molecule type" value="Genomic_DNA"/>
</dbReference>
<name>A0ABQ7UU47_SOLTU</name>
<comment type="caution">
    <text evidence="1">The sequence shown here is derived from an EMBL/GenBank/DDBJ whole genome shotgun (WGS) entry which is preliminary data.</text>
</comment>
<gene>
    <name evidence="1" type="ORF">KY290_025218</name>
</gene>
<sequence length="101" mass="11774">MAFDFSVKYKKVTKNKVVDALSRRPNVELLASLLIPNNALFLQIKKTWVSDPYLKEIISKMIAKLQVKPFKSYTWCSEQLRWEGKLVVGNDLAFRRTILEL</sequence>
<organism evidence="1 2">
    <name type="scientific">Solanum tuberosum</name>
    <name type="common">Potato</name>
    <dbReference type="NCBI Taxonomy" id="4113"/>
    <lineage>
        <taxon>Eukaryota</taxon>
        <taxon>Viridiplantae</taxon>
        <taxon>Streptophyta</taxon>
        <taxon>Embryophyta</taxon>
        <taxon>Tracheophyta</taxon>
        <taxon>Spermatophyta</taxon>
        <taxon>Magnoliopsida</taxon>
        <taxon>eudicotyledons</taxon>
        <taxon>Gunneridae</taxon>
        <taxon>Pentapetalae</taxon>
        <taxon>asterids</taxon>
        <taxon>lamiids</taxon>
        <taxon>Solanales</taxon>
        <taxon>Solanaceae</taxon>
        <taxon>Solanoideae</taxon>
        <taxon>Solaneae</taxon>
        <taxon>Solanum</taxon>
    </lineage>
</organism>
<protein>
    <submittedName>
        <fullName evidence="1">Uncharacterized protein</fullName>
    </submittedName>
</protein>
<proteinExistence type="predicted"/>
<reference evidence="1 2" key="1">
    <citation type="journal article" date="2021" name="bioRxiv">
        <title>Chromosome-scale and haplotype-resolved genome assembly of a tetraploid potato cultivar.</title>
        <authorList>
            <person name="Sun H."/>
            <person name="Jiao W.-B."/>
            <person name="Krause K."/>
            <person name="Campoy J.A."/>
            <person name="Goel M."/>
            <person name="Folz-Donahue K."/>
            <person name="Kukat C."/>
            <person name="Huettel B."/>
            <person name="Schneeberger K."/>
        </authorList>
    </citation>
    <scope>NUCLEOTIDE SEQUENCE [LARGE SCALE GENOMIC DNA]</scope>
    <source>
        <strain evidence="1">SolTubOtavaFocal</strain>
        <tissue evidence="1">Leaves</tissue>
    </source>
</reference>